<organism evidence="2 3">
    <name type="scientific">Bifidobacterium miconis</name>
    <dbReference type="NCBI Taxonomy" id="2834435"/>
    <lineage>
        <taxon>Bacteria</taxon>
        <taxon>Bacillati</taxon>
        <taxon>Actinomycetota</taxon>
        <taxon>Actinomycetes</taxon>
        <taxon>Bifidobacteriales</taxon>
        <taxon>Bifidobacteriaceae</taxon>
        <taxon>Bifidobacterium</taxon>
    </lineage>
</organism>
<dbReference type="InterPro" id="IPR006059">
    <property type="entry name" value="SBP"/>
</dbReference>
<feature type="chain" id="PRO_5045089687" evidence="1">
    <location>
        <begin position="21"/>
        <end position="437"/>
    </location>
</feature>
<feature type="signal peptide" evidence="1">
    <location>
        <begin position="1"/>
        <end position="20"/>
    </location>
</feature>
<sequence length="437" mass="46751">MKSMKKWIVAAAAVSAAALALSGCGTKVGASGGEVKASDGDVTIRIGYWGSDSRVKLTEEVIKGFEEKHPNIKVDMTYNDWSGYWDKLATDTAGKNAPDVMQMDELYLASYASQGSLVDLDTTSEYLDLSGMDESLRDMGKVDGTQYAAPVSSTAFGVVLNNDVIKSLGLTAPDTSNWTWDDLKAFAKQVVDKSNGETVGIAPLNNGMSLQLWARQHNENLFKDGKVAISEDTLASYLQMAYDWTHGDQIAGTPDHQAEQASGTTDQSDFATGKQAMIFTQSTQVSVYAKAAGTDNMTLVPLPNDGENAKYGYLKPGMYWAISSQSKHPAEAAELIDYLLNDETAGKTMSTDRGIPSNNKIREALADSATGTDKQALDFPSQIQDTLGEAPSITPNGASDLDKIIARYSQKVMFGDQSSADAAKAMISELNTAIASA</sequence>
<reference evidence="2 3" key="1">
    <citation type="submission" date="2021-05" db="EMBL/GenBank/DDBJ databases">
        <title>Phylogenetic classification of ten novel species belonging to the genus Bifidobacterium comprising B. colchicus sp. nov., B. abeli sp. nov., B. bicoloris sp. nov., B. guerezis sp. nov., B. rosaliae sp. nov., B. santillanensis sp. nov., B. argentati sp. nov., B. amazzoni sp. nov., B. pluviali sp. nov., and B. pinnaculum sp. nov.</title>
        <authorList>
            <person name="Lugli G.A."/>
            <person name="Ruiz Garcia L."/>
            <person name="Margolles A."/>
            <person name="Ventura M."/>
        </authorList>
    </citation>
    <scope>NUCLEOTIDE SEQUENCE [LARGE SCALE GENOMIC DNA]</scope>
    <source>
        <strain evidence="2 3">82T10</strain>
    </source>
</reference>
<proteinExistence type="predicted"/>
<dbReference type="RefSeq" id="WP_219058488.1">
    <property type="nucleotide sequence ID" value="NZ_JAHBBH010000011.1"/>
</dbReference>
<evidence type="ECO:0000313" key="2">
    <source>
        <dbReference type="EMBL" id="MBW3092414.1"/>
    </source>
</evidence>
<dbReference type="PROSITE" id="PS51257">
    <property type="entry name" value="PROKAR_LIPOPROTEIN"/>
    <property type="match status" value="1"/>
</dbReference>
<comment type="caution">
    <text evidence="2">The sequence shown here is derived from an EMBL/GenBank/DDBJ whole genome shotgun (WGS) entry which is preliminary data.</text>
</comment>
<evidence type="ECO:0000313" key="3">
    <source>
        <dbReference type="Proteomes" id="UP000700815"/>
    </source>
</evidence>
<evidence type="ECO:0000256" key="1">
    <source>
        <dbReference type="SAM" id="SignalP"/>
    </source>
</evidence>
<dbReference type="PANTHER" id="PTHR43649">
    <property type="entry name" value="ARABINOSE-BINDING PROTEIN-RELATED"/>
    <property type="match status" value="1"/>
</dbReference>
<dbReference type="EMBL" id="JAHBBH010000011">
    <property type="protein sequence ID" value="MBW3092414.1"/>
    <property type="molecule type" value="Genomic_DNA"/>
</dbReference>
<dbReference type="Pfam" id="PF01547">
    <property type="entry name" value="SBP_bac_1"/>
    <property type="match status" value="1"/>
</dbReference>
<accession>A0ABS6WED9</accession>
<dbReference type="PANTHER" id="PTHR43649:SF11">
    <property type="entry name" value="ABC TRANSPORTER SUBSTRATE-BINDING PROTEIN YESO-RELATED"/>
    <property type="match status" value="1"/>
</dbReference>
<dbReference type="InterPro" id="IPR050490">
    <property type="entry name" value="Bact_solute-bd_prot1"/>
</dbReference>
<name>A0ABS6WED9_9BIFI</name>
<gene>
    <name evidence="2" type="ORF">KIH79_05540</name>
</gene>
<protein>
    <submittedName>
        <fullName evidence="2">Extracellular solute-binding protein</fullName>
    </submittedName>
</protein>
<keyword evidence="3" id="KW-1185">Reference proteome</keyword>
<dbReference type="Proteomes" id="UP000700815">
    <property type="component" value="Unassembled WGS sequence"/>
</dbReference>
<keyword evidence="1" id="KW-0732">Signal</keyword>